<dbReference type="GO" id="GO:0003700">
    <property type="term" value="F:DNA-binding transcription factor activity"/>
    <property type="evidence" value="ECO:0007669"/>
    <property type="project" value="TreeGrafter"/>
</dbReference>
<proteinExistence type="inferred from homology"/>
<dbReference type="AlphaFoldDB" id="A0A2N5AHG2"/>
<dbReference type="Proteomes" id="UP000234473">
    <property type="component" value="Unassembled WGS sequence"/>
</dbReference>
<protein>
    <submittedName>
        <fullName evidence="3">LysR family transcriptional regulator</fullName>
    </submittedName>
</protein>
<dbReference type="SUPFAM" id="SSF53850">
    <property type="entry name" value="Periplasmic binding protein-like II"/>
    <property type="match status" value="1"/>
</dbReference>
<dbReference type="InterPro" id="IPR058163">
    <property type="entry name" value="LysR-type_TF_proteobact-type"/>
</dbReference>
<reference evidence="3 4" key="1">
    <citation type="submission" date="2017-11" db="EMBL/GenBank/DDBJ databases">
        <authorList>
            <person name="Han C.G."/>
        </authorList>
    </citation>
    <scope>NUCLEOTIDE SEQUENCE [LARGE SCALE GENOMIC DNA]</scope>
    <source>
        <strain evidence="3 4">A5</strain>
    </source>
</reference>
<dbReference type="Gene3D" id="3.40.190.290">
    <property type="match status" value="1"/>
</dbReference>
<dbReference type="GO" id="GO:0006351">
    <property type="term" value="P:DNA-templated transcription"/>
    <property type="evidence" value="ECO:0007669"/>
    <property type="project" value="TreeGrafter"/>
</dbReference>
<feature type="domain" description="LysR substrate-binding" evidence="2">
    <location>
        <begin position="21"/>
        <end position="98"/>
    </location>
</feature>
<dbReference type="PANTHER" id="PTHR30537:SF72">
    <property type="entry name" value="LYSR FAMILY TRANSCRIPTIONAL REGULATOR"/>
    <property type="match status" value="1"/>
</dbReference>
<dbReference type="EMBL" id="PICB01000572">
    <property type="protein sequence ID" value="PLP45504.1"/>
    <property type="molecule type" value="Genomic_DNA"/>
</dbReference>
<evidence type="ECO:0000313" key="3">
    <source>
        <dbReference type="EMBL" id="PLP45504.1"/>
    </source>
</evidence>
<evidence type="ECO:0000313" key="4">
    <source>
        <dbReference type="Proteomes" id="UP000234473"/>
    </source>
</evidence>
<name>A0A2N5AHG2_KLEVA</name>
<comment type="similarity">
    <text evidence="1">Belongs to the LysR transcriptional regulatory family.</text>
</comment>
<gene>
    <name evidence="3" type="ORF">CWM98_12645</name>
</gene>
<accession>A0A2N5AHG2</accession>
<comment type="caution">
    <text evidence="3">The sequence shown here is derived from an EMBL/GenBank/DDBJ whole genome shotgun (WGS) entry which is preliminary data.</text>
</comment>
<evidence type="ECO:0000256" key="1">
    <source>
        <dbReference type="ARBA" id="ARBA00009437"/>
    </source>
</evidence>
<dbReference type="PANTHER" id="PTHR30537">
    <property type="entry name" value="HTH-TYPE TRANSCRIPTIONAL REGULATOR"/>
    <property type="match status" value="1"/>
</dbReference>
<evidence type="ECO:0000259" key="2">
    <source>
        <dbReference type="Pfam" id="PF03466"/>
    </source>
</evidence>
<feature type="non-terminal residue" evidence="3">
    <location>
        <position position="1"/>
    </location>
</feature>
<sequence length="110" mass="12310">VNSSSRQIMPWRFQTPEGIRQIAIPGKLVLDNSEVFTAAGLAGLGMLQGMRFFLQPYIDSGQLVEILPDFPAPRRPLSLLYPHRHLSHKVRVFADWLQGLVATLDRSVSA</sequence>
<reference evidence="3 4" key="2">
    <citation type="submission" date="2018-01" db="EMBL/GenBank/DDBJ databases">
        <title>Genomic study of Klebsiella pneumoniae.</title>
        <authorList>
            <person name="Yang Y."/>
            <person name="Bicalho R."/>
        </authorList>
    </citation>
    <scope>NUCLEOTIDE SEQUENCE [LARGE SCALE GENOMIC DNA]</scope>
    <source>
        <strain evidence="3 4">A5</strain>
    </source>
</reference>
<dbReference type="GO" id="GO:0043565">
    <property type="term" value="F:sequence-specific DNA binding"/>
    <property type="evidence" value="ECO:0007669"/>
    <property type="project" value="TreeGrafter"/>
</dbReference>
<organism evidence="3 4">
    <name type="scientific">Klebsiella variicola</name>
    <dbReference type="NCBI Taxonomy" id="244366"/>
    <lineage>
        <taxon>Bacteria</taxon>
        <taxon>Pseudomonadati</taxon>
        <taxon>Pseudomonadota</taxon>
        <taxon>Gammaproteobacteria</taxon>
        <taxon>Enterobacterales</taxon>
        <taxon>Enterobacteriaceae</taxon>
        <taxon>Klebsiella/Raoultella group</taxon>
        <taxon>Klebsiella</taxon>
        <taxon>Klebsiella pneumoniae complex</taxon>
    </lineage>
</organism>
<dbReference type="Pfam" id="PF03466">
    <property type="entry name" value="LysR_substrate"/>
    <property type="match status" value="1"/>
</dbReference>
<dbReference type="InterPro" id="IPR005119">
    <property type="entry name" value="LysR_subst-bd"/>
</dbReference>